<evidence type="ECO:0000313" key="2">
    <source>
        <dbReference type="EMBL" id="MDT2600493.1"/>
    </source>
</evidence>
<gene>
    <name evidence="2" type="ORF">P7D85_11960</name>
</gene>
<dbReference type="Pfam" id="PF13349">
    <property type="entry name" value="DUF4097"/>
    <property type="match status" value="1"/>
</dbReference>
<comment type="caution">
    <text evidence="2">The sequence shown here is derived from an EMBL/GenBank/DDBJ whole genome shotgun (WGS) entry which is preliminary data.</text>
</comment>
<feature type="domain" description="DUF4097" evidence="1">
    <location>
        <begin position="39"/>
        <end position="267"/>
    </location>
</feature>
<dbReference type="RefSeq" id="WP_311822718.1">
    <property type="nucleotide sequence ID" value="NZ_JARPYF010000006.1"/>
</dbReference>
<accession>A0ABU3F033</accession>
<evidence type="ECO:0000313" key="3">
    <source>
        <dbReference type="Proteomes" id="UP001252875"/>
    </source>
</evidence>
<reference evidence="2 3" key="1">
    <citation type="submission" date="2023-03" db="EMBL/GenBank/DDBJ databases">
        <authorList>
            <person name="Shen W."/>
            <person name="Cai J."/>
        </authorList>
    </citation>
    <scope>NUCLEOTIDE SEQUENCE [LARGE SCALE GENOMIC DNA]</scope>
    <source>
        <strain evidence="2 3">D6-4</strain>
    </source>
</reference>
<name>A0ABU3F033_9ENTE</name>
<dbReference type="InterPro" id="IPR025164">
    <property type="entry name" value="Toastrack_DUF4097"/>
</dbReference>
<sequence>MKKIIIGLILVGAALVSMSSMIFHNRMSNETFTTSKTVKELIVDDRNMPIDIVGVSGNKTRINYKKSRDIKYNIKQTSNTLSLERKRSIGFNFNFFNFGKRDPKVTIEIPKSKLKDLQVETSNGKLSTENLTLDNLDLETTNSKMIINNVDAHSIDAETSNGKVELSKMTFDDGSFETSNSKMDLQNLEFSEGEFHTSNGKINLMNLNPAKSLSLETSNSEVHGTIKGKEEDFSTVSKTSNATSNLTNHEDGSKELEVITSNGDIEIAFVR</sequence>
<dbReference type="Proteomes" id="UP001252875">
    <property type="component" value="Unassembled WGS sequence"/>
</dbReference>
<organism evidence="2 3">
    <name type="scientific">Enterococcus hulanensis</name>
    <dbReference type="NCBI Taxonomy" id="2559929"/>
    <lineage>
        <taxon>Bacteria</taxon>
        <taxon>Bacillati</taxon>
        <taxon>Bacillota</taxon>
        <taxon>Bacilli</taxon>
        <taxon>Lactobacillales</taxon>
        <taxon>Enterococcaceae</taxon>
        <taxon>Enterococcus</taxon>
    </lineage>
</organism>
<keyword evidence="3" id="KW-1185">Reference proteome</keyword>
<evidence type="ECO:0000259" key="1">
    <source>
        <dbReference type="Pfam" id="PF13349"/>
    </source>
</evidence>
<dbReference type="EMBL" id="JARPYI010000006">
    <property type="protein sequence ID" value="MDT2600493.1"/>
    <property type="molecule type" value="Genomic_DNA"/>
</dbReference>
<protein>
    <submittedName>
        <fullName evidence="2">DUF4097 family beta strand repeat-containing protein</fullName>
    </submittedName>
</protein>
<proteinExistence type="predicted"/>